<dbReference type="RefSeq" id="XP_025352222.1">
    <property type="nucleotide sequence ID" value="XM_025500177.1"/>
</dbReference>
<dbReference type="GO" id="GO:0016020">
    <property type="term" value="C:membrane"/>
    <property type="evidence" value="ECO:0007669"/>
    <property type="project" value="UniProtKB-SubCell"/>
</dbReference>
<dbReference type="Proteomes" id="UP000245771">
    <property type="component" value="Unassembled WGS sequence"/>
</dbReference>
<dbReference type="GO" id="GO:0022857">
    <property type="term" value="F:transmembrane transporter activity"/>
    <property type="evidence" value="ECO:0007669"/>
    <property type="project" value="InterPro"/>
</dbReference>
<dbReference type="PANTHER" id="PTHR24064">
    <property type="entry name" value="SOLUTE CARRIER FAMILY 22 MEMBER"/>
    <property type="match status" value="1"/>
</dbReference>
<feature type="compositionally biased region" description="Low complexity" evidence="5">
    <location>
        <begin position="660"/>
        <end position="669"/>
    </location>
</feature>
<evidence type="ECO:0000256" key="1">
    <source>
        <dbReference type="ARBA" id="ARBA00004141"/>
    </source>
</evidence>
<accession>A0A316V316</accession>
<evidence type="ECO:0000256" key="2">
    <source>
        <dbReference type="ARBA" id="ARBA00022692"/>
    </source>
</evidence>
<evidence type="ECO:0000313" key="8">
    <source>
        <dbReference type="EMBL" id="PWN31920.1"/>
    </source>
</evidence>
<dbReference type="SUPFAM" id="SSF103473">
    <property type="entry name" value="MFS general substrate transporter"/>
    <property type="match status" value="1"/>
</dbReference>
<dbReference type="Pfam" id="PF00083">
    <property type="entry name" value="Sugar_tr"/>
    <property type="match status" value="1"/>
</dbReference>
<dbReference type="STRING" id="1280837.A0A316V316"/>
<keyword evidence="9" id="KW-1185">Reference proteome</keyword>
<dbReference type="InParanoid" id="A0A316V316"/>
<feature type="compositionally biased region" description="Polar residues" evidence="5">
    <location>
        <begin position="10"/>
        <end position="21"/>
    </location>
</feature>
<gene>
    <name evidence="8" type="ORF">FA14DRAFT_168939</name>
</gene>
<keyword evidence="4 6" id="KW-0472">Membrane</keyword>
<evidence type="ECO:0000256" key="5">
    <source>
        <dbReference type="SAM" id="MobiDB-lite"/>
    </source>
</evidence>
<feature type="transmembrane region" description="Helical" evidence="6">
    <location>
        <begin position="364"/>
        <end position="388"/>
    </location>
</feature>
<dbReference type="InterPro" id="IPR036259">
    <property type="entry name" value="MFS_trans_sf"/>
</dbReference>
<feature type="transmembrane region" description="Helical" evidence="6">
    <location>
        <begin position="259"/>
        <end position="284"/>
    </location>
</feature>
<feature type="transmembrane region" description="Helical" evidence="6">
    <location>
        <begin position="210"/>
        <end position="228"/>
    </location>
</feature>
<dbReference type="GeneID" id="37021958"/>
<reference evidence="8 9" key="1">
    <citation type="journal article" date="2018" name="Mol. Biol. Evol.">
        <title>Broad Genomic Sampling Reveals a Smut Pathogenic Ancestry of the Fungal Clade Ustilaginomycotina.</title>
        <authorList>
            <person name="Kijpornyongpan T."/>
            <person name="Mondo S.J."/>
            <person name="Barry K."/>
            <person name="Sandor L."/>
            <person name="Lee J."/>
            <person name="Lipzen A."/>
            <person name="Pangilinan J."/>
            <person name="LaButti K."/>
            <person name="Hainaut M."/>
            <person name="Henrissat B."/>
            <person name="Grigoriev I.V."/>
            <person name="Spatafora J.W."/>
            <person name="Aime M.C."/>
        </authorList>
    </citation>
    <scope>NUCLEOTIDE SEQUENCE [LARGE SCALE GENOMIC DNA]</scope>
    <source>
        <strain evidence="8 9">MCA 3882</strain>
    </source>
</reference>
<keyword evidence="3 6" id="KW-1133">Transmembrane helix</keyword>
<name>A0A316V316_9BASI</name>
<dbReference type="AlphaFoldDB" id="A0A316V316"/>
<sequence length="684" mass="76361">MDSIEKESDSGPSNSGLSGTSYADTNVHGVAGVDNGSLNDRQQATLDSILYPADSYTAKTHTYWADLPFWQKTKWINKQSNEEAKRELGVIGRMFKEDPLSPINAYFSNYVVTGMGLLVEGYVLFSVGNLTTLFKAVWPNCWGSAKPTQCDHQWIHAVDYLEIVGIIFGQVLVGIEGDWIGRRFGMVQDALVMTLGSIMLTAMWGTSLNGWIICYAWSLFIYGIGVGGEYPMTSTRAMEGSGTGTAATTGDRMHRGRKVALAFTMQGWGQLLNQGVLLILLLIFHGSLDAPFSKTSTQYVFRVSFGIIILPTLYLAYLRYYKMKYTDRALNQAKSKAKNTSGYSWTTLKLASGHYWHRMVGTAIVWFINDVLFYGSKIFSGVFIAQITGSTGPSSLKTNWLYNLLNVGVSLVGYYLGALLIDHKQYGRKWMQTNGLLFIGVIFAICAGAWDTFNQPGAPTRAFMALYFVSSFFTQFGPNVTSFLLAAEVYPAVVRSTAHGVSAAAGKCGALMVAVLYNYIGNRTKFFVVFPFGFLGALLTIIFVPDVTSLDLREQERYYQYVLEGRQNEYHGVAVHPRHLSLWERVVLKRHLNYDPEKDHVQKINELRKLYQDTKSEEISTEKGGEGKGKEALSDDQRMLLDYELDSFFANEEKLRGYLTRNTGTSNNNRGHESKLANLETKLG</sequence>
<dbReference type="PROSITE" id="PS50850">
    <property type="entry name" value="MFS"/>
    <property type="match status" value="1"/>
</dbReference>
<comment type="subcellular location">
    <subcellularLocation>
        <location evidence="1">Membrane</location>
        <topology evidence="1">Multi-pass membrane protein</topology>
    </subcellularLocation>
</comment>
<evidence type="ECO:0000313" key="9">
    <source>
        <dbReference type="Proteomes" id="UP000245771"/>
    </source>
</evidence>
<dbReference type="Gene3D" id="1.20.1250.20">
    <property type="entry name" value="MFS general substrate transporter like domains"/>
    <property type="match status" value="1"/>
</dbReference>
<dbReference type="InterPro" id="IPR005828">
    <property type="entry name" value="MFS_sugar_transport-like"/>
</dbReference>
<feature type="domain" description="Major facilitator superfamily (MFS) profile" evidence="7">
    <location>
        <begin position="109"/>
        <end position="548"/>
    </location>
</feature>
<dbReference type="OrthoDB" id="2153661at2759"/>
<feature type="transmembrane region" description="Helical" evidence="6">
    <location>
        <begin position="526"/>
        <end position="544"/>
    </location>
</feature>
<evidence type="ECO:0000256" key="3">
    <source>
        <dbReference type="ARBA" id="ARBA00022989"/>
    </source>
</evidence>
<feature type="transmembrane region" description="Helical" evidence="6">
    <location>
        <begin position="462"/>
        <end position="486"/>
    </location>
</feature>
<evidence type="ECO:0000259" key="7">
    <source>
        <dbReference type="PROSITE" id="PS50850"/>
    </source>
</evidence>
<feature type="transmembrane region" description="Helical" evidence="6">
    <location>
        <begin position="103"/>
        <end position="125"/>
    </location>
</feature>
<feature type="region of interest" description="Disordered" evidence="5">
    <location>
        <begin position="660"/>
        <end position="684"/>
    </location>
</feature>
<protein>
    <submittedName>
        <fullName evidence="8">MFS general substrate transporter</fullName>
    </submittedName>
</protein>
<feature type="region of interest" description="Disordered" evidence="5">
    <location>
        <begin position="1"/>
        <end position="21"/>
    </location>
</feature>
<dbReference type="InterPro" id="IPR020846">
    <property type="entry name" value="MFS_dom"/>
</dbReference>
<feature type="transmembrane region" description="Helical" evidence="6">
    <location>
        <begin position="400"/>
        <end position="421"/>
    </location>
</feature>
<evidence type="ECO:0000256" key="6">
    <source>
        <dbReference type="SAM" id="Phobius"/>
    </source>
</evidence>
<dbReference type="EMBL" id="KZ819606">
    <property type="protein sequence ID" value="PWN31920.1"/>
    <property type="molecule type" value="Genomic_DNA"/>
</dbReference>
<feature type="transmembrane region" description="Helical" evidence="6">
    <location>
        <begin position="433"/>
        <end position="450"/>
    </location>
</feature>
<evidence type="ECO:0000256" key="4">
    <source>
        <dbReference type="ARBA" id="ARBA00023136"/>
    </source>
</evidence>
<organism evidence="8 9">
    <name type="scientific">Meira miltonrushii</name>
    <dbReference type="NCBI Taxonomy" id="1280837"/>
    <lineage>
        <taxon>Eukaryota</taxon>
        <taxon>Fungi</taxon>
        <taxon>Dikarya</taxon>
        <taxon>Basidiomycota</taxon>
        <taxon>Ustilaginomycotina</taxon>
        <taxon>Exobasidiomycetes</taxon>
        <taxon>Exobasidiales</taxon>
        <taxon>Brachybasidiaceae</taxon>
        <taxon>Meira</taxon>
    </lineage>
</organism>
<proteinExistence type="predicted"/>
<feature type="transmembrane region" description="Helical" evidence="6">
    <location>
        <begin position="299"/>
        <end position="318"/>
    </location>
</feature>
<keyword evidence="2 6" id="KW-0812">Transmembrane</keyword>